<dbReference type="AlphaFoldDB" id="A0A853AUT9"/>
<evidence type="ECO:0000313" key="1">
    <source>
        <dbReference type="EMBL" id="NYI86414.1"/>
    </source>
</evidence>
<reference evidence="1 2" key="1">
    <citation type="submission" date="2020-07" db="EMBL/GenBank/DDBJ databases">
        <title>Sequencing the genomes of 1000 actinobacteria strains.</title>
        <authorList>
            <person name="Klenk H.-P."/>
        </authorList>
    </citation>
    <scope>NUCLEOTIDE SEQUENCE [LARGE SCALE GENOMIC DNA]</scope>
    <source>
        <strain evidence="1 2">DSM 44065</strain>
    </source>
</reference>
<evidence type="ECO:0000313" key="2">
    <source>
        <dbReference type="Proteomes" id="UP000587002"/>
    </source>
</evidence>
<organism evidence="1 2">
    <name type="scientific">Saccharopolyspora hordei</name>
    <dbReference type="NCBI Taxonomy" id="1838"/>
    <lineage>
        <taxon>Bacteria</taxon>
        <taxon>Bacillati</taxon>
        <taxon>Actinomycetota</taxon>
        <taxon>Actinomycetes</taxon>
        <taxon>Pseudonocardiales</taxon>
        <taxon>Pseudonocardiaceae</taxon>
        <taxon>Saccharopolyspora</taxon>
    </lineage>
</organism>
<proteinExistence type="predicted"/>
<comment type="caution">
    <text evidence="1">The sequence shown here is derived from an EMBL/GenBank/DDBJ whole genome shotgun (WGS) entry which is preliminary data.</text>
</comment>
<protein>
    <submittedName>
        <fullName evidence="1">Uncharacterized protein</fullName>
    </submittedName>
</protein>
<keyword evidence="2" id="KW-1185">Reference proteome</keyword>
<dbReference type="RefSeq" id="WP_179724180.1">
    <property type="nucleotide sequence ID" value="NZ_BAABFH010000001.1"/>
</dbReference>
<dbReference type="Proteomes" id="UP000587002">
    <property type="component" value="Unassembled WGS sequence"/>
</dbReference>
<accession>A0A853AUT9</accession>
<name>A0A853AUT9_9PSEU</name>
<dbReference type="EMBL" id="JACCFJ010000001">
    <property type="protein sequence ID" value="NYI86414.1"/>
    <property type="molecule type" value="Genomic_DNA"/>
</dbReference>
<sequence length="95" mass="10781">MYQDMEPSADELAFCEANLDEWDQLRVRDYWEAVVTAELGAPMGVASVYRWSAMGPGEHTRIRRQQRRTDNRVLRLIATTVDNRAAEAPNLGEAA</sequence>
<gene>
    <name evidence="1" type="ORF">HNR68_005044</name>
</gene>